<evidence type="ECO:0000259" key="1">
    <source>
        <dbReference type="Pfam" id="PF02627"/>
    </source>
</evidence>
<dbReference type="Proteomes" id="UP000198802">
    <property type="component" value="Unassembled WGS sequence"/>
</dbReference>
<keyword evidence="3" id="KW-1185">Reference proteome</keyword>
<gene>
    <name evidence="2" type="ORF">Ga0074812_11367</name>
</gene>
<proteinExistence type="predicted"/>
<dbReference type="RefSeq" id="WP_091279229.1">
    <property type="nucleotide sequence ID" value="NZ_FAOZ01000013.1"/>
</dbReference>
<dbReference type="Pfam" id="PF02627">
    <property type="entry name" value="CMD"/>
    <property type="match status" value="1"/>
</dbReference>
<dbReference type="AlphaFoldDB" id="A0A0S4QPL8"/>
<protein>
    <submittedName>
        <fullName evidence="2">Alkylhydroperoxidase family enzyme, contains CxxC motif</fullName>
    </submittedName>
</protein>
<dbReference type="InterPro" id="IPR003779">
    <property type="entry name" value="CMD-like"/>
</dbReference>
<dbReference type="PANTHER" id="PTHR34846:SF5">
    <property type="entry name" value="CARBOXYMUCONOLACTONE DECARBOXYLASE-LIKE DOMAIN-CONTAINING PROTEIN"/>
    <property type="match status" value="1"/>
</dbReference>
<dbReference type="Gene3D" id="1.20.1290.10">
    <property type="entry name" value="AhpD-like"/>
    <property type="match status" value="1"/>
</dbReference>
<feature type="domain" description="Carboxymuconolactone decarboxylase-like" evidence="1">
    <location>
        <begin position="52"/>
        <end position="134"/>
    </location>
</feature>
<dbReference type="EMBL" id="FAOZ01000013">
    <property type="protein sequence ID" value="CUU57569.1"/>
    <property type="molecule type" value="Genomic_DNA"/>
</dbReference>
<dbReference type="PANTHER" id="PTHR34846">
    <property type="entry name" value="4-CARBOXYMUCONOLACTONE DECARBOXYLASE FAMILY PROTEIN (AFU_ORTHOLOGUE AFUA_6G11590)"/>
    <property type="match status" value="1"/>
</dbReference>
<dbReference type="SUPFAM" id="SSF69118">
    <property type="entry name" value="AhpD-like"/>
    <property type="match status" value="1"/>
</dbReference>
<reference evidence="3" key="1">
    <citation type="submission" date="2015-11" db="EMBL/GenBank/DDBJ databases">
        <authorList>
            <person name="Varghese N."/>
        </authorList>
    </citation>
    <scope>NUCLEOTIDE SEQUENCE [LARGE SCALE GENOMIC DNA]</scope>
    <source>
        <strain evidence="3">DSM 45899</strain>
    </source>
</reference>
<keyword evidence="2" id="KW-0575">Peroxidase</keyword>
<dbReference type="GO" id="GO:0051920">
    <property type="term" value="F:peroxiredoxin activity"/>
    <property type="evidence" value="ECO:0007669"/>
    <property type="project" value="InterPro"/>
</dbReference>
<accession>A0A0S4QPL8</accession>
<name>A0A0S4QPL8_9ACTN</name>
<keyword evidence="2" id="KW-0560">Oxidoreductase</keyword>
<organism evidence="2 3">
    <name type="scientific">Parafrankia irregularis</name>
    <dbReference type="NCBI Taxonomy" id="795642"/>
    <lineage>
        <taxon>Bacteria</taxon>
        <taxon>Bacillati</taxon>
        <taxon>Actinomycetota</taxon>
        <taxon>Actinomycetes</taxon>
        <taxon>Frankiales</taxon>
        <taxon>Frankiaceae</taxon>
        <taxon>Parafrankia</taxon>
    </lineage>
</organism>
<evidence type="ECO:0000313" key="2">
    <source>
        <dbReference type="EMBL" id="CUU57569.1"/>
    </source>
</evidence>
<sequence>MARIEPRPLREWPKEMRAALAAMTPAAPRHPPLPTEGRSKALNTLGTMAHHPELAHAFFTFNGHILRGTTLTLRQREMIVLRVATVRKVAYEWAQHVIMARDLGLTDAEIARIAWGPDAPFLDPLDAALLRAVDELITDGGISATTWEFLAGKLDVQQLLDIIFTTGTYDMLAMMMSSFDLPLDDDLHESHD</sequence>
<dbReference type="InterPro" id="IPR029032">
    <property type="entry name" value="AhpD-like"/>
</dbReference>
<evidence type="ECO:0000313" key="3">
    <source>
        <dbReference type="Proteomes" id="UP000198802"/>
    </source>
</evidence>